<evidence type="ECO:0000256" key="5">
    <source>
        <dbReference type="ARBA" id="ARBA00022801"/>
    </source>
</evidence>
<dbReference type="AlphaFoldDB" id="A0A1E8FKE9"/>
<feature type="binding site" evidence="8">
    <location>
        <position position="275"/>
    </location>
    <ligand>
        <name>allantoate</name>
        <dbReference type="ChEBI" id="CHEBI:17536"/>
    </ligand>
</feature>
<feature type="binding site" evidence="7">
    <location>
        <position position="82"/>
    </location>
    <ligand>
        <name>Zn(2+)</name>
        <dbReference type="ChEBI" id="CHEBI:29105"/>
        <label>1</label>
    </ligand>
</feature>
<evidence type="ECO:0000256" key="2">
    <source>
        <dbReference type="ARBA" id="ARBA00006153"/>
    </source>
</evidence>
<dbReference type="OrthoDB" id="9808195at2"/>
<evidence type="ECO:0000259" key="9">
    <source>
        <dbReference type="Pfam" id="PF07687"/>
    </source>
</evidence>
<dbReference type="PIRSF" id="PIRSF001235">
    <property type="entry name" value="Amidase_carbamoylase"/>
    <property type="match status" value="1"/>
</dbReference>
<feature type="binding site" evidence="7">
    <location>
        <position position="382"/>
    </location>
    <ligand>
        <name>Zn(2+)</name>
        <dbReference type="ChEBI" id="CHEBI:29105"/>
        <label>2</label>
    </ligand>
</feature>
<evidence type="ECO:0000256" key="3">
    <source>
        <dbReference type="ARBA" id="ARBA00011738"/>
    </source>
</evidence>
<reference evidence="10 11" key="1">
    <citation type="submission" date="2016-09" db="EMBL/GenBank/DDBJ databases">
        <title>Alteromonas lipolytica, a new species isolated from sea water.</title>
        <authorList>
            <person name="Wu Y.-H."/>
            <person name="Cheng H."/>
            <person name="Xu X.-W."/>
        </authorList>
    </citation>
    <scope>NUCLEOTIDE SEQUENCE [LARGE SCALE GENOMIC DNA]</scope>
    <source>
        <strain evidence="10 11">JW12</strain>
    </source>
</reference>
<dbReference type="PANTHER" id="PTHR32494:SF19">
    <property type="entry name" value="ALLANTOATE DEIMINASE-RELATED"/>
    <property type="match status" value="1"/>
</dbReference>
<evidence type="ECO:0000313" key="10">
    <source>
        <dbReference type="EMBL" id="OFI36384.1"/>
    </source>
</evidence>
<dbReference type="SUPFAM" id="SSF53187">
    <property type="entry name" value="Zn-dependent exopeptidases"/>
    <property type="match status" value="1"/>
</dbReference>
<dbReference type="InterPro" id="IPR002933">
    <property type="entry name" value="Peptidase_M20"/>
</dbReference>
<dbReference type="InterPro" id="IPR036264">
    <property type="entry name" value="Bact_exopeptidase_dim_dom"/>
</dbReference>
<dbReference type="Gene3D" id="3.30.70.360">
    <property type="match status" value="1"/>
</dbReference>
<keyword evidence="4 7" id="KW-0479">Metal-binding</keyword>
<evidence type="ECO:0000256" key="8">
    <source>
        <dbReference type="PIRSR" id="PIRSR001235-2"/>
    </source>
</evidence>
<dbReference type="InterPro" id="IPR011650">
    <property type="entry name" value="Peptidase_M20_dimer"/>
</dbReference>
<dbReference type="Gene3D" id="3.40.630.10">
    <property type="entry name" value="Zn peptidases"/>
    <property type="match status" value="1"/>
</dbReference>
<dbReference type="PANTHER" id="PTHR32494">
    <property type="entry name" value="ALLANTOATE DEIMINASE-RELATED"/>
    <property type="match status" value="1"/>
</dbReference>
<comment type="cofactor">
    <cofactor evidence="7">
        <name>Zn(2+)</name>
        <dbReference type="ChEBI" id="CHEBI:29105"/>
    </cofactor>
    <text evidence="7">Binds 2 Zn(2+) ions per subunit.</text>
</comment>
<dbReference type="Pfam" id="PF01546">
    <property type="entry name" value="Peptidase_M20"/>
    <property type="match status" value="1"/>
</dbReference>
<evidence type="ECO:0000256" key="6">
    <source>
        <dbReference type="ARBA" id="ARBA00023211"/>
    </source>
</evidence>
<dbReference type="GO" id="GO:0016813">
    <property type="term" value="F:hydrolase activity, acting on carbon-nitrogen (but not peptide) bonds, in linear amidines"/>
    <property type="evidence" value="ECO:0007669"/>
    <property type="project" value="InterPro"/>
</dbReference>
<feature type="binding site" evidence="8">
    <location>
        <position position="217"/>
    </location>
    <ligand>
        <name>allantoate</name>
        <dbReference type="ChEBI" id="CHEBI:17536"/>
    </ligand>
</feature>
<keyword evidence="7" id="KW-0862">Zinc</keyword>
<protein>
    <submittedName>
        <fullName evidence="10">Zn-dependent hydrolase</fullName>
    </submittedName>
</protein>
<dbReference type="SUPFAM" id="SSF55031">
    <property type="entry name" value="Bacterial exopeptidase dimerisation domain"/>
    <property type="match status" value="1"/>
</dbReference>
<dbReference type="GO" id="GO:0046872">
    <property type="term" value="F:metal ion binding"/>
    <property type="evidence" value="ECO:0007669"/>
    <property type="project" value="UniProtKB-KW"/>
</dbReference>
<keyword evidence="6" id="KW-0464">Manganese</keyword>
<gene>
    <name evidence="10" type="ORF">BFC17_00445</name>
</gene>
<dbReference type="CDD" id="cd03884">
    <property type="entry name" value="M20_bAS"/>
    <property type="match status" value="1"/>
</dbReference>
<dbReference type="Proteomes" id="UP000176037">
    <property type="component" value="Unassembled WGS sequence"/>
</dbReference>
<comment type="similarity">
    <text evidence="2">Belongs to the peptidase M20 family.</text>
</comment>
<dbReference type="EMBL" id="MJIC01000001">
    <property type="protein sequence ID" value="OFI36384.1"/>
    <property type="molecule type" value="Genomic_DNA"/>
</dbReference>
<feature type="domain" description="Peptidase M20 dimerisation" evidence="9">
    <location>
        <begin position="212"/>
        <end position="312"/>
    </location>
</feature>
<comment type="caution">
    <text evidence="10">The sequence shown here is derived from an EMBL/GenBank/DDBJ whole genome shotgun (WGS) entry which is preliminary data.</text>
</comment>
<comment type="cofactor">
    <cofactor evidence="1">
        <name>Mn(2+)</name>
        <dbReference type="ChEBI" id="CHEBI:29035"/>
    </cofactor>
</comment>
<dbReference type="InterPro" id="IPR010158">
    <property type="entry name" value="Amidase_Cbmase"/>
</dbReference>
<feature type="binding site" evidence="7">
    <location>
        <position position="128"/>
    </location>
    <ligand>
        <name>Zn(2+)</name>
        <dbReference type="ChEBI" id="CHEBI:29105"/>
        <label>2</label>
    </ligand>
</feature>
<evidence type="ECO:0000313" key="11">
    <source>
        <dbReference type="Proteomes" id="UP000176037"/>
    </source>
</evidence>
<keyword evidence="5 10" id="KW-0378">Hydrolase</keyword>
<feature type="binding site" evidence="7">
    <location>
        <position position="192"/>
    </location>
    <ligand>
        <name>Zn(2+)</name>
        <dbReference type="ChEBI" id="CHEBI:29105"/>
        <label>1</label>
    </ligand>
</feature>
<name>A0A1E8FKE9_9ALTE</name>
<evidence type="ECO:0000256" key="4">
    <source>
        <dbReference type="ARBA" id="ARBA00022723"/>
    </source>
</evidence>
<accession>A0A1E8FKE9</accession>
<proteinExistence type="inferred from homology"/>
<evidence type="ECO:0000256" key="1">
    <source>
        <dbReference type="ARBA" id="ARBA00001936"/>
    </source>
</evidence>
<dbReference type="STRING" id="1856405.BFC17_00445"/>
<dbReference type="NCBIfam" id="NF006775">
    <property type="entry name" value="PRK09290.2-5"/>
    <property type="match status" value="1"/>
</dbReference>
<sequence>MNDFASLANQVMLRCDQLGAITQSPGMVDRRYLTPQHRQANDVVALWMREAGMTVWQDAAGNQWGRYHSTDANARSLVLGSHLDTVPNGGKYDGMLGVIAPLAAVQHCFDNGIRFPFHIDIVGFGDEEGTRFGSTLLGSRALTGRWKEDWQLLRDENHLSLPEAMAEFGLSFEKVADATIDPASVLGYLEVHIEQGPVLEDKNLPVGWVTAIAGAKRLNVQVNGMAGHAGTVPMGMRQDALTAASEMVLAVESIANQFGIVATVGRLETKPGAVNVIPGQVNFSLDIRSEHDHKRDAALKLIQEIFRDVAERRKVDVNWQQNHHADAVHCDPHLSQTLAQAIQLSGLPAVSLPSGAGHDAMAMDAICPVSMLFVRCKGGISHHPGESITAEDVATSLQVIYQFFKSFSPVD</sequence>
<keyword evidence="11" id="KW-1185">Reference proteome</keyword>
<dbReference type="NCBIfam" id="TIGR01879">
    <property type="entry name" value="hydantase"/>
    <property type="match status" value="1"/>
</dbReference>
<organism evidence="10 11">
    <name type="scientific">Alteromonas lipolytica</name>
    <dbReference type="NCBI Taxonomy" id="1856405"/>
    <lineage>
        <taxon>Bacteria</taxon>
        <taxon>Pseudomonadati</taxon>
        <taxon>Pseudomonadota</taxon>
        <taxon>Gammaproteobacteria</taxon>
        <taxon>Alteromonadales</taxon>
        <taxon>Alteromonadaceae</taxon>
        <taxon>Alteromonas/Salinimonas group</taxon>
        <taxon>Alteromonas</taxon>
    </lineage>
</organism>
<dbReference type="RefSeq" id="WP_070174495.1">
    <property type="nucleotide sequence ID" value="NZ_BMJR01000004.1"/>
</dbReference>
<evidence type="ECO:0000256" key="7">
    <source>
        <dbReference type="PIRSR" id="PIRSR001235-1"/>
    </source>
</evidence>
<dbReference type="Pfam" id="PF07687">
    <property type="entry name" value="M20_dimer"/>
    <property type="match status" value="1"/>
</dbReference>
<feature type="binding site" evidence="7">
    <location>
        <position position="93"/>
    </location>
    <ligand>
        <name>Zn(2+)</name>
        <dbReference type="ChEBI" id="CHEBI:29105"/>
        <label>2</label>
    </ligand>
</feature>
<comment type="subunit">
    <text evidence="3">Homodimer.</text>
</comment>
<feature type="binding site" evidence="7">
    <location>
        <position position="93"/>
    </location>
    <ligand>
        <name>Zn(2+)</name>
        <dbReference type="ChEBI" id="CHEBI:29105"/>
        <label>1</label>
    </ligand>
</feature>
<feature type="binding site" evidence="8">
    <location>
        <position position="288"/>
    </location>
    <ligand>
        <name>allantoate</name>
        <dbReference type="ChEBI" id="CHEBI:17536"/>
    </ligand>
</feature>